<keyword evidence="2" id="KW-0067">ATP-binding</keyword>
<dbReference type="AlphaFoldDB" id="A0A8I2YLH5"/>
<evidence type="ECO:0000313" key="5">
    <source>
        <dbReference type="EMBL" id="KAG6374350.1"/>
    </source>
</evidence>
<dbReference type="InterPro" id="IPR027417">
    <property type="entry name" value="P-loop_NTPase"/>
</dbReference>
<accession>A0A8I2YLH5</accession>
<dbReference type="PANTHER" id="PTHR12435">
    <property type="match status" value="1"/>
</dbReference>
<comment type="caution">
    <text evidence="5">The sequence shown here is derived from an EMBL/GenBank/DDBJ whole genome shotgun (WGS) entry which is preliminary data.</text>
</comment>
<evidence type="ECO:0000256" key="2">
    <source>
        <dbReference type="ARBA" id="ARBA00022840"/>
    </source>
</evidence>
<dbReference type="Proteomes" id="UP000683000">
    <property type="component" value="Unassembled WGS sequence"/>
</dbReference>
<evidence type="ECO:0000256" key="1">
    <source>
        <dbReference type="ARBA" id="ARBA00022741"/>
    </source>
</evidence>
<name>A0A8I2YLH5_9AGAM</name>
<evidence type="ECO:0000256" key="4">
    <source>
        <dbReference type="SAM" id="MobiDB-lite"/>
    </source>
</evidence>
<evidence type="ECO:0000313" key="6">
    <source>
        <dbReference type="Proteomes" id="UP000683000"/>
    </source>
</evidence>
<dbReference type="Pfam" id="PF08433">
    <property type="entry name" value="KTI12"/>
    <property type="match status" value="2"/>
</dbReference>
<dbReference type="InterPro" id="IPR013641">
    <property type="entry name" value="KTI12/PSTK"/>
</dbReference>
<gene>
    <name evidence="5" type="ORF">JVT61DRAFT_4379</name>
</gene>
<keyword evidence="6" id="KW-1185">Reference proteome</keyword>
<keyword evidence="1" id="KW-0547">Nucleotide-binding</keyword>
<reference evidence="5" key="1">
    <citation type="submission" date="2021-03" db="EMBL/GenBank/DDBJ databases">
        <title>Evolutionary innovations through gain and loss of genes in the ectomycorrhizal Boletales.</title>
        <authorList>
            <person name="Wu G."/>
            <person name="Miyauchi S."/>
            <person name="Morin E."/>
            <person name="Yang Z.-L."/>
            <person name="Xu J."/>
            <person name="Martin F.M."/>
        </authorList>
    </citation>
    <scope>NUCLEOTIDE SEQUENCE</scope>
    <source>
        <strain evidence="5">BR01</strain>
    </source>
</reference>
<proteinExistence type="inferred from homology"/>
<dbReference type="Gene3D" id="3.40.50.300">
    <property type="entry name" value="P-loop containing nucleotide triphosphate hydrolases"/>
    <property type="match status" value="1"/>
</dbReference>
<comment type="similarity">
    <text evidence="3">Belongs to the KTI12 family.</text>
</comment>
<dbReference type="OrthoDB" id="9972657at2759"/>
<sequence>MYCAAREAKVRVCTVYVIAPPEQCRTWNTSREDGRSYVPDTLENLIQRYEDPSGGTRHSLPSPPTITGAPSPRDSSNRPTQAHKRYVPSPSYTRPLMTDESMIYDLLIYDPYRYRCPLLPSWDVSDICFEWAITTTALVSAIAAAQSASSIPGGTLSLGVPMSTSTSAPSTPPFKLTLTLPPRHLTLSELGRLKRQFITMHKRAITLGSTEMGKVDWSEESVAHKFVEYLEENVSLSG</sequence>
<dbReference type="GO" id="GO:0005524">
    <property type="term" value="F:ATP binding"/>
    <property type="evidence" value="ECO:0007669"/>
    <property type="project" value="UniProtKB-KW"/>
</dbReference>
<dbReference type="EMBL" id="JAGFBS010000018">
    <property type="protein sequence ID" value="KAG6374350.1"/>
    <property type="molecule type" value="Genomic_DNA"/>
</dbReference>
<feature type="region of interest" description="Disordered" evidence="4">
    <location>
        <begin position="50"/>
        <end position="92"/>
    </location>
</feature>
<evidence type="ECO:0000256" key="3">
    <source>
        <dbReference type="ARBA" id="ARBA00025768"/>
    </source>
</evidence>
<organism evidence="5 6">
    <name type="scientific">Boletus reticuloceps</name>
    <dbReference type="NCBI Taxonomy" id="495285"/>
    <lineage>
        <taxon>Eukaryota</taxon>
        <taxon>Fungi</taxon>
        <taxon>Dikarya</taxon>
        <taxon>Basidiomycota</taxon>
        <taxon>Agaricomycotina</taxon>
        <taxon>Agaricomycetes</taxon>
        <taxon>Agaricomycetidae</taxon>
        <taxon>Boletales</taxon>
        <taxon>Boletineae</taxon>
        <taxon>Boletaceae</taxon>
        <taxon>Boletoideae</taxon>
        <taxon>Boletus</taxon>
    </lineage>
</organism>
<protein>
    <submittedName>
        <fullName evidence="5">Uncharacterized protein</fullName>
    </submittedName>
</protein>